<protein>
    <submittedName>
        <fullName evidence="1">Uncharacterized protein</fullName>
    </submittedName>
</protein>
<evidence type="ECO:0000313" key="2">
    <source>
        <dbReference type="Proteomes" id="UP000266016"/>
    </source>
</evidence>
<dbReference type="AlphaFoldDB" id="A0A398AVM2"/>
<accession>A0A398AVM2</accession>
<name>A0A398AVM2_9BACI</name>
<keyword evidence="2" id="KW-1185">Reference proteome</keyword>
<dbReference type="InterPro" id="IPR030909">
    <property type="entry name" value="IMEF_cargo"/>
</dbReference>
<evidence type="ECO:0000313" key="1">
    <source>
        <dbReference type="EMBL" id="RID81662.1"/>
    </source>
</evidence>
<sequence>MKKELKVFFKIFTTTKDAIEKFMNMLNPVIQNASDDHERLYYHHIYEEEEQRLSRLVELIPLISKFEQEKDEKDFTPTNNEFNRLLQELNLEKFGLHNFVEHLDLALFRFTDTERSTLLNELRDVSYRDYQQVKELLNEINTRFDHDYVDPHAHHDEHHDHLARPASPTVVTKSKRKKGFTVGSLL</sequence>
<dbReference type="RefSeq" id="WP_119118954.1">
    <property type="nucleotide sequence ID" value="NZ_QWVS01000063.1"/>
</dbReference>
<dbReference type="GO" id="GO:0140737">
    <property type="term" value="C:encapsulin nanocompartment"/>
    <property type="evidence" value="ECO:0007669"/>
    <property type="project" value="InterPro"/>
</dbReference>
<dbReference type="GO" id="GO:0140315">
    <property type="term" value="F:iron ion sequestering activity"/>
    <property type="evidence" value="ECO:0007669"/>
    <property type="project" value="InterPro"/>
</dbReference>
<dbReference type="Pfam" id="PF24309">
    <property type="entry name" value="IMEF_Flp"/>
    <property type="match status" value="1"/>
</dbReference>
<dbReference type="GO" id="GO:0004322">
    <property type="term" value="F:ferroxidase activity"/>
    <property type="evidence" value="ECO:0007669"/>
    <property type="project" value="InterPro"/>
</dbReference>
<comment type="caution">
    <text evidence="1">The sequence shown here is derived from an EMBL/GenBank/DDBJ whole genome shotgun (WGS) entry which is preliminary data.</text>
</comment>
<dbReference type="EMBL" id="QWVS01000063">
    <property type="protein sequence ID" value="RID81662.1"/>
    <property type="molecule type" value="Genomic_DNA"/>
</dbReference>
<dbReference type="NCBIfam" id="TIGR04536">
    <property type="entry name" value="geobac_encap"/>
    <property type="match status" value="1"/>
</dbReference>
<gene>
    <name evidence="1" type="ORF">D1953_20210</name>
</gene>
<organism evidence="1 2">
    <name type="scientific">Peribacillus asahii</name>
    <dbReference type="NCBI Taxonomy" id="228899"/>
    <lineage>
        <taxon>Bacteria</taxon>
        <taxon>Bacillati</taxon>
        <taxon>Bacillota</taxon>
        <taxon>Bacilli</taxon>
        <taxon>Bacillales</taxon>
        <taxon>Bacillaceae</taxon>
        <taxon>Peribacillus</taxon>
    </lineage>
</organism>
<proteinExistence type="predicted"/>
<dbReference type="Proteomes" id="UP000266016">
    <property type="component" value="Unassembled WGS sequence"/>
</dbReference>
<reference evidence="1 2" key="1">
    <citation type="submission" date="2018-08" db="EMBL/GenBank/DDBJ databases">
        <title>Bacillus jemisoniae sp. nov., Bacillus chryseoplanitiae sp. nov., Bacillus resnikiae sp. nov., and Bacillus frankliniae sp. nov., isolated from Viking spacecraft and associated surfaces.</title>
        <authorList>
            <person name="Seuylemezian A."/>
            <person name="Vaishampayan P."/>
        </authorList>
    </citation>
    <scope>NUCLEOTIDE SEQUENCE [LARGE SCALE GENOMIC DNA]</scope>
    <source>
        <strain evidence="1 2">MA001</strain>
    </source>
</reference>